<feature type="transmembrane region" description="Helical" evidence="1">
    <location>
        <begin position="37"/>
        <end position="59"/>
    </location>
</feature>
<feature type="transmembrane region" description="Helical" evidence="1">
    <location>
        <begin position="207"/>
        <end position="228"/>
    </location>
</feature>
<evidence type="ECO:0000256" key="1">
    <source>
        <dbReference type="SAM" id="Phobius"/>
    </source>
</evidence>
<feature type="transmembrane region" description="Helical" evidence="1">
    <location>
        <begin position="71"/>
        <end position="95"/>
    </location>
</feature>
<dbReference type="Proteomes" id="UP001500795">
    <property type="component" value="Unassembled WGS sequence"/>
</dbReference>
<dbReference type="PANTHER" id="PTHR41983:SF2">
    <property type="entry name" value="SHORT-CHAIN FATTY ACID TRANSPORTER-RELATED"/>
    <property type="match status" value="1"/>
</dbReference>
<dbReference type="EMBL" id="BAABCX010000002">
    <property type="protein sequence ID" value="GAA3541553.1"/>
    <property type="molecule type" value="Genomic_DNA"/>
</dbReference>
<evidence type="ECO:0000313" key="3">
    <source>
        <dbReference type="Proteomes" id="UP001500795"/>
    </source>
</evidence>
<feature type="transmembrane region" description="Helical" evidence="1">
    <location>
        <begin position="115"/>
        <end position="145"/>
    </location>
</feature>
<keyword evidence="3" id="KW-1185">Reference proteome</keyword>
<accession>A0ABP6VUA2</accession>
<dbReference type="Pfam" id="PF02667">
    <property type="entry name" value="SCFA_trans"/>
    <property type="match status" value="1"/>
</dbReference>
<keyword evidence="1" id="KW-0812">Transmembrane</keyword>
<sequence length="466" mass="49096">MPSNSINSQKSLLAEGSSMQHFMQRLGDGAAAFSLRWIPAPFSFAIVLTILVYLAALLATERGPIELVDDWYGGFWNLLAFGMQMVLIVVTGYGLATSPPVQRALRWLSARPRSAGGAVAMTAAITGLLAFLHWGVALVVGAFLAKEVAKSAKLRGLKAHFPLIAAAGYGGAVVSQTGLSSSAALLVNTPGHFLEDKIGLLSLSETIFQPYSLVFVLLTLFLMPLLLASLHPRKDKVIEIADTADAHIDACAHEAGASSPAERLNRSRLLMGGIVAAGLLYVARYLADNGLLGLNLNVLNFAMLMLGMVLHGTLANYGRAIANGTSAASGIILQFPFYAGILGLMAGSGLLAMIANWFVSISTPETFPLWSMISAAIVNFAVPSAGGQWAIQGPIAVEAAQQLGLPSHVAVMTVMMGDQLTNLAQPFWLLPLLGITGLKVGQILGYTMILMAAVFLINAGCLLLLL</sequence>
<keyword evidence="1" id="KW-0472">Membrane</keyword>
<evidence type="ECO:0000313" key="2">
    <source>
        <dbReference type="EMBL" id="GAA3541553.1"/>
    </source>
</evidence>
<feature type="transmembrane region" description="Helical" evidence="1">
    <location>
        <begin position="299"/>
        <end position="317"/>
    </location>
</feature>
<proteinExistence type="predicted"/>
<feature type="transmembrane region" description="Helical" evidence="1">
    <location>
        <begin position="269"/>
        <end position="287"/>
    </location>
</feature>
<gene>
    <name evidence="2" type="ORF">GCM10022394_21850</name>
</gene>
<keyword evidence="1" id="KW-1133">Transmembrane helix</keyword>
<organism evidence="2 3">
    <name type="scientific">Zobellella aerophila</name>
    <dbReference type="NCBI Taxonomy" id="870480"/>
    <lineage>
        <taxon>Bacteria</taxon>
        <taxon>Pseudomonadati</taxon>
        <taxon>Pseudomonadota</taxon>
        <taxon>Gammaproteobacteria</taxon>
        <taxon>Aeromonadales</taxon>
        <taxon>Aeromonadaceae</taxon>
        <taxon>Zobellella</taxon>
    </lineage>
</organism>
<dbReference type="InterPro" id="IPR006160">
    <property type="entry name" value="SCFA_transpt_AtoE"/>
</dbReference>
<protein>
    <submittedName>
        <fullName evidence="2">Short-chain fatty acid transporter</fullName>
    </submittedName>
</protein>
<feature type="transmembrane region" description="Helical" evidence="1">
    <location>
        <begin position="443"/>
        <end position="465"/>
    </location>
</feature>
<reference evidence="3" key="1">
    <citation type="journal article" date="2019" name="Int. J. Syst. Evol. Microbiol.">
        <title>The Global Catalogue of Microorganisms (GCM) 10K type strain sequencing project: providing services to taxonomists for standard genome sequencing and annotation.</title>
        <authorList>
            <consortium name="The Broad Institute Genomics Platform"/>
            <consortium name="The Broad Institute Genome Sequencing Center for Infectious Disease"/>
            <person name="Wu L."/>
            <person name="Ma J."/>
        </authorList>
    </citation>
    <scope>NUCLEOTIDE SEQUENCE [LARGE SCALE GENOMIC DNA]</scope>
    <source>
        <strain evidence="3">JCM 17110</strain>
    </source>
</reference>
<dbReference type="PANTHER" id="PTHR41983">
    <property type="entry name" value="SHORT-CHAIN FATTY ACID TRANSPORTER-RELATED"/>
    <property type="match status" value="1"/>
</dbReference>
<name>A0ABP6VUA2_9GAMM</name>
<feature type="transmembrane region" description="Helical" evidence="1">
    <location>
        <begin position="166"/>
        <end position="187"/>
    </location>
</feature>
<comment type="caution">
    <text evidence="2">The sequence shown here is derived from an EMBL/GenBank/DDBJ whole genome shotgun (WGS) entry which is preliminary data.</text>
</comment>
<feature type="transmembrane region" description="Helical" evidence="1">
    <location>
        <begin position="337"/>
        <end position="358"/>
    </location>
</feature>